<accession>A0A8S1B0R4</accession>
<gene>
    <name evidence="2" type="ORF">APLA_LOCUS13743</name>
</gene>
<feature type="compositionally biased region" description="Polar residues" evidence="1">
    <location>
        <begin position="13"/>
        <end position="34"/>
    </location>
</feature>
<feature type="region of interest" description="Disordered" evidence="1">
    <location>
        <begin position="1"/>
        <end position="36"/>
    </location>
</feature>
<feature type="compositionally biased region" description="Basic and acidic residues" evidence="1">
    <location>
        <begin position="1"/>
        <end position="12"/>
    </location>
</feature>
<feature type="region of interest" description="Disordered" evidence="1">
    <location>
        <begin position="102"/>
        <end position="133"/>
    </location>
</feature>
<name>A0A8S1B0R4_ARCPL</name>
<sequence>MVTEHLNFKETASKSSVQHNPEKASSSKQPTTSKMIDKSIQVYMTKSFRSKGNQTEIKFVNQMTSPLKPYLHSASTSPFKINLGVSCNPSRPNLSVLRRIRKEEQSDSDTSYTPSLTHPESSPSTKSLQMESASDCSELIEADRKQEALKMLQWLPNARLSPDLLGILALDQAGRRYSKSDVMNFRDGFHATRRTVVLYAAGAQFINSQNSEYYSQPLTTQWKEVNPLK</sequence>
<dbReference type="OrthoDB" id="7782839at2759"/>
<organism evidence="2 3">
    <name type="scientific">Arctia plantaginis</name>
    <name type="common">Wood tiger moth</name>
    <name type="synonym">Phalaena plantaginis</name>
    <dbReference type="NCBI Taxonomy" id="874455"/>
    <lineage>
        <taxon>Eukaryota</taxon>
        <taxon>Metazoa</taxon>
        <taxon>Ecdysozoa</taxon>
        <taxon>Arthropoda</taxon>
        <taxon>Hexapoda</taxon>
        <taxon>Insecta</taxon>
        <taxon>Pterygota</taxon>
        <taxon>Neoptera</taxon>
        <taxon>Endopterygota</taxon>
        <taxon>Lepidoptera</taxon>
        <taxon>Glossata</taxon>
        <taxon>Ditrysia</taxon>
        <taxon>Noctuoidea</taxon>
        <taxon>Erebidae</taxon>
        <taxon>Arctiinae</taxon>
        <taxon>Arctia</taxon>
    </lineage>
</organism>
<evidence type="ECO:0000313" key="2">
    <source>
        <dbReference type="EMBL" id="CAB3252852.1"/>
    </source>
</evidence>
<reference evidence="2 3" key="1">
    <citation type="submission" date="2020-04" db="EMBL/GenBank/DDBJ databases">
        <authorList>
            <person name="Wallbank WR R."/>
            <person name="Pardo Diaz C."/>
            <person name="Kozak K."/>
            <person name="Martin S."/>
            <person name="Jiggins C."/>
            <person name="Moest M."/>
            <person name="Warren A I."/>
            <person name="Byers J.R.P. K."/>
            <person name="Montejo-Kovacevich G."/>
            <person name="Yen C E."/>
        </authorList>
    </citation>
    <scope>NUCLEOTIDE SEQUENCE [LARGE SCALE GENOMIC DNA]</scope>
</reference>
<evidence type="ECO:0000256" key="1">
    <source>
        <dbReference type="SAM" id="MobiDB-lite"/>
    </source>
</evidence>
<feature type="compositionally biased region" description="Polar residues" evidence="1">
    <location>
        <begin position="108"/>
        <end position="133"/>
    </location>
</feature>
<dbReference type="AlphaFoldDB" id="A0A8S1B0R4"/>
<dbReference type="EMBL" id="CADEBC010000561">
    <property type="protein sequence ID" value="CAB3252852.1"/>
    <property type="molecule type" value="Genomic_DNA"/>
</dbReference>
<comment type="caution">
    <text evidence="2">The sequence shown here is derived from an EMBL/GenBank/DDBJ whole genome shotgun (WGS) entry which is preliminary data.</text>
</comment>
<keyword evidence="3" id="KW-1185">Reference proteome</keyword>
<protein>
    <submittedName>
        <fullName evidence="2">Uncharacterized protein</fullName>
    </submittedName>
</protein>
<evidence type="ECO:0000313" key="3">
    <source>
        <dbReference type="Proteomes" id="UP000494106"/>
    </source>
</evidence>
<dbReference type="Proteomes" id="UP000494106">
    <property type="component" value="Unassembled WGS sequence"/>
</dbReference>
<proteinExistence type="predicted"/>